<dbReference type="AlphaFoldDB" id="A0A8S9XNY6"/>
<feature type="coiled-coil region" evidence="1">
    <location>
        <begin position="84"/>
        <end position="111"/>
    </location>
</feature>
<dbReference type="PANTHER" id="PTHR47890">
    <property type="entry name" value="LD24308P"/>
    <property type="match status" value="1"/>
</dbReference>
<dbReference type="Pfam" id="PF16061">
    <property type="entry name" value="DUF4803"/>
    <property type="match status" value="1"/>
</dbReference>
<keyword evidence="1" id="KW-0175">Coiled coil</keyword>
<keyword evidence="4" id="KW-1185">Reference proteome</keyword>
<feature type="signal peptide" evidence="2">
    <location>
        <begin position="1"/>
        <end position="24"/>
    </location>
</feature>
<sequence length="894" mass="103296">MKLHTGAGFALITLCALLVPQTECYLIIELFKVAKMTFSSVYHTWDLFEGKLQPNEDSPYYQEKTLPEEYVMKDHPKFYVEREEQKLLSRIDEINRKIAGIEERMRVHEEIIITKLEKIPHAIMTELKVNQVLDIVRDVESRHETFTKYMKTGVVESKEGKKGLDRLTVLNFAQFTTSHSQDSPLRFLDRLHSILVPHFDSDKLLGTRSFFYTFKDYLINGKPSEDVSIDAAMEAVENFSIRNKTKRPMTYEGKGEAREQEKGAEEQVNYIANEDVAGLDIIRGKVINRINELWKETENWQFLAKKKTGLDAELVKEFRDICETIDFIKYPELPKIVGEKVWTYSTIENEQKNILGTYGTFRKLQARPDPVIYADLWKQFANSVLNDRPNTHSSILKTLAIIEEYINDGIEGHKNIFQQTAQNQEEFTCDVEQSPQQMLFNMYTTLQLTQLKAYTMVHFSWMLLRLYDQGNFTVESELLKTSYLERMSQQAMALRAVMKDCKNDMWACDPSQQVEGETYAKITKFLQGYVVNEVDLNTDNTCRENCAFYKYTKQQSCFKDQFCAQQPPCRGNIVGCKFVDSDMWICQSPHLNERRYDWIEYENGRTLGRREQCSRAVKKVDSWWRYLFWHCSYCFCYCDDPQDAQSDRFFSLRPVTVDTNKNKVMTGMRFVKLNRIIHLQVQQGELLPHGEINETSVEWVPVEEFDIKDAGVEVGKDYHMLTWEHRALDLDDIQLPEGHLLTGIRIRRLGGHMNLEIQGTEFNYTTGTLTHNGSKSQWFGNDNTDGAFHQPRAAHVLKNPDIPTKSSGLNKIDSRPDTFIEFTASDSELDAGQTAVPFIDLQPVAPRPPCPLVGAGVFHKGRSYSGGLIGLKAFTYNQGNNVQDVFPDVNEAEF</sequence>
<comment type="caution">
    <text evidence="3">The sequence shown here is derived from an EMBL/GenBank/DDBJ whole genome shotgun (WGS) entry which is preliminary data.</text>
</comment>
<proteinExistence type="predicted"/>
<feature type="chain" id="PRO_5035941169" evidence="2">
    <location>
        <begin position="25"/>
        <end position="894"/>
    </location>
</feature>
<evidence type="ECO:0000313" key="3">
    <source>
        <dbReference type="EMBL" id="KAF6209295.1"/>
    </source>
</evidence>
<gene>
    <name evidence="3" type="ORF">GE061_015040</name>
</gene>
<keyword evidence="2" id="KW-0732">Signal</keyword>
<accession>A0A8S9XNY6</accession>
<protein>
    <submittedName>
        <fullName evidence="3">Uncharacterized protein</fullName>
    </submittedName>
</protein>
<organism evidence="3 4">
    <name type="scientific">Apolygus lucorum</name>
    <name type="common">Small green plant bug</name>
    <name type="synonym">Lygocoris lucorum</name>
    <dbReference type="NCBI Taxonomy" id="248454"/>
    <lineage>
        <taxon>Eukaryota</taxon>
        <taxon>Metazoa</taxon>
        <taxon>Ecdysozoa</taxon>
        <taxon>Arthropoda</taxon>
        <taxon>Hexapoda</taxon>
        <taxon>Insecta</taxon>
        <taxon>Pterygota</taxon>
        <taxon>Neoptera</taxon>
        <taxon>Paraneoptera</taxon>
        <taxon>Hemiptera</taxon>
        <taxon>Heteroptera</taxon>
        <taxon>Panheteroptera</taxon>
        <taxon>Cimicomorpha</taxon>
        <taxon>Miridae</taxon>
        <taxon>Mirini</taxon>
        <taxon>Apolygus</taxon>
    </lineage>
</organism>
<evidence type="ECO:0000256" key="2">
    <source>
        <dbReference type="SAM" id="SignalP"/>
    </source>
</evidence>
<dbReference type="OrthoDB" id="6366357at2759"/>
<dbReference type="Proteomes" id="UP000466442">
    <property type="component" value="Unassembled WGS sequence"/>
</dbReference>
<name>A0A8S9XNY6_APOLU</name>
<dbReference type="PANTHER" id="PTHR47890:SF1">
    <property type="entry name" value="LD24308P"/>
    <property type="match status" value="1"/>
</dbReference>
<dbReference type="EMBL" id="WIXP02000006">
    <property type="protein sequence ID" value="KAF6209295.1"/>
    <property type="molecule type" value="Genomic_DNA"/>
</dbReference>
<reference evidence="3" key="1">
    <citation type="journal article" date="2021" name="Mol. Ecol. Resour.">
        <title>Apolygus lucorum genome provides insights into omnivorousness and mesophyll feeding.</title>
        <authorList>
            <person name="Liu Y."/>
            <person name="Liu H."/>
            <person name="Wang H."/>
            <person name="Huang T."/>
            <person name="Liu B."/>
            <person name="Yang B."/>
            <person name="Yin L."/>
            <person name="Li B."/>
            <person name="Zhang Y."/>
            <person name="Zhang S."/>
            <person name="Jiang F."/>
            <person name="Zhang X."/>
            <person name="Ren Y."/>
            <person name="Wang B."/>
            <person name="Wang S."/>
            <person name="Lu Y."/>
            <person name="Wu K."/>
            <person name="Fan W."/>
            <person name="Wang G."/>
        </authorList>
    </citation>
    <scope>NUCLEOTIDE SEQUENCE</scope>
    <source>
        <strain evidence="3">12Hb</strain>
    </source>
</reference>
<evidence type="ECO:0000256" key="1">
    <source>
        <dbReference type="SAM" id="Coils"/>
    </source>
</evidence>
<dbReference type="InterPro" id="IPR032062">
    <property type="entry name" value="DUF4803"/>
</dbReference>
<evidence type="ECO:0000313" key="4">
    <source>
        <dbReference type="Proteomes" id="UP000466442"/>
    </source>
</evidence>